<accession>A0A9W8BCU3</accession>
<organism evidence="1 2">
    <name type="scientific">Coemansia thaxteri</name>
    <dbReference type="NCBI Taxonomy" id="2663907"/>
    <lineage>
        <taxon>Eukaryota</taxon>
        <taxon>Fungi</taxon>
        <taxon>Fungi incertae sedis</taxon>
        <taxon>Zoopagomycota</taxon>
        <taxon>Kickxellomycotina</taxon>
        <taxon>Kickxellomycetes</taxon>
        <taxon>Kickxellales</taxon>
        <taxon>Kickxellaceae</taxon>
        <taxon>Coemansia</taxon>
    </lineage>
</organism>
<name>A0A9W8BCU3_9FUNG</name>
<dbReference type="GO" id="GO:0000447">
    <property type="term" value="P:endonucleolytic cleavage in ITS1 to separate SSU-rRNA from 5.8S rRNA and LSU-rRNA from tricistronic rRNA transcript (SSU-rRNA, 5.8S rRNA, LSU-rRNA)"/>
    <property type="evidence" value="ECO:0007669"/>
    <property type="project" value="TreeGrafter"/>
</dbReference>
<keyword evidence="2" id="KW-1185">Reference proteome</keyword>
<protein>
    <submittedName>
        <fullName evidence="1">Uncharacterized protein</fullName>
    </submittedName>
</protein>
<dbReference type="EMBL" id="JANBQF010000261">
    <property type="protein sequence ID" value="KAJ2002896.1"/>
    <property type="molecule type" value="Genomic_DNA"/>
</dbReference>
<dbReference type="GO" id="GO:0004526">
    <property type="term" value="F:ribonuclease P activity"/>
    <property type="evidence" value="ECO:0007669"/>
    <property type="project" value="TreeGrafter"/>
</dbReference>
<evidence type="ECO:0000313" key="1">
    <source>
        <dbReference type="EMBL" id="KAJ2002896.1"/>
    </source>
</evidence>
<sequence length="365" mass="39672">MSSHIPLPRDRHGKSKLFVTLASLSSKKKEHIKCIENHPFNYRCTVIAPESFGAKQIIERHTDCYYRVTLKLSDIIDPAFIAAFVKRNSLYALSLGRRIDADDVFAIDGKGTLILSVCKDTYEALGIVGTPAQFPLERGARFVIKVDLRATYMVPEKKYYRRLKTGFDTVLNQSVEFLVGYYDAETGGSLNFDVPGATQYTPAVDGHSVAGALVPHLAELLAATGKASDSWIESAQDVFEWVGLATLGSSLVARSHADVDTCAYSVPEPSTTANLSVVSASGMLSPKSIACVARELAALTPAQDAGSAGCASFLCVWGHEDAPVSWGHSEHNYLTSGEHMYVQAFVPQSDRCAIFRACGPWDEHS</sequence>
<dbReference type="GO" id="GO:0030681">
    <property type="term" value="C:multimeric ribonuclease P complex"/>
    <property type="evidence" value="ECO:0007669"/>
    <property type="project" value="TreeGrafter"/>
</dbReference>
<dbReference type="OrthoDB" id="63112at2759"/>
<dbReference type="Proteomes" id="UP001150907">
    <property type="component" value="Unassembled WGS sequence"/>
</dbReference>
<dbReference type="GO" id="GO:0000171">
    <property type="term" value="F:ribonuclease MRP activity"/>
    <property type="evidence" value="ECO:0007669"/>
    <property type="project" value="TreeGrafter"/>
</dbReference>
<comment type="caution">
    <text evidence="1">The sequence shown here is derived from an EMBL/GenBank/DDBJ whole genome shotgun (WGS) entry which is preliminary data.</text>
</comment>
<dbReference type="InterPro" id="IPR013893">
    <property type="entry name" value="RNase_P_Rpp40"/>
</dbReference>
<dbReference type="Pfam" id="PF08584">
    <property type="entry name" value="Ribonuc_P_40"/>
    <property type="match status" value="1"/>
</dbReference>
<dbReference type="PANTHER" id="PTHR15396:SF1">
    <property type="entry name" value="RIBONUCLEASE P PROTEIN SUBUNIT P40"/>
    <property type="match status" value="1"/>
</dbReference>
<proteinExistence type="predicted"/>
<dbReference type="GO" id="GO:0000172">
    <property type="term" value="C:ribonuclease MRP complex"/>
    <property type="evidence" value="ECO:0007669"/>
    <property type="project" value="TreeGrafter"/>
</dbReference>
<reference evidence="1" key="1">
    <citation type="submission" date="2022-07" db="EMBL/GenBank/DDBJ databases">
        <title>Phylogenomic reconstructions and comparative analyses of Kickxellomycotina fungi.</title>
        <authorList>
            <person name="Reynolds N.K."/>
            <person name="Stajich J.E."/>
            <person name="Barry K."/>
            <person name="Grigoriev I.V."/>
            <person name="Crous P."/>
            <person name="Smith M.E."/>
        </authorList>
    </citation>
    <scope>NUCLEOTIDE SEQUENCE</scope>
    <source>
        <strain evidence="1">IMI 214461</strain>
    </source>
</reference>
<gene>
    <name evidence="1" type="ORF">H4R26_003359</name>
</gene>
<dbReference type="GO" id="GO:0001682">
    <property type="term" value="P:tRNA 5'-leader removal"/>
    <property type="evidence" value="ECO:0007669"/>
    <property type="project" value="InterPro"/>
</dbReference>
<evidence type="ECO:0000313" key="2">
    <source>
        <dbReference type="Proteomes" id="UP001150907"/>
    </source>
</evidence>
<dbReference type="PANTHER" id="PTHR15396">
    <property type="entry name" value="RIBONUCLEASE P PROTEIN SUBUNIT P40"/>
    <property type="match status" value="1"/>
</dbReference>
<dbReference type="AlphaFoldDB" id="A0A9W8BCU3"/>